<dbReference type="AlphaFoldDB" id="A0AAX0UIM2"/>
<sequence>MGCGAAQGEDGGKSGMTNGRQAHVSSLSGKAAARGRVKESGFASSLARMQERFGARYLYVSANTAVALAAPPVTVADVAI</sequence>
<accession>A0AAX0UIM2</accession>
<evidence type="ECO:0008006" key="4">
    <source>
        <dbReference type="Google" id="ProtNLM"/>
    </source>
</evidence>
<name>A0AAX0UIM2_BURPE</name>
<reference evidence="2 3" key="1">
    <citation type="submission" date="2017-11" db="EMBL/GenBank/DDBJ databases">
        <title>Molecular characterization of Burkholderia pseudomallei and closely related isolates from Vietnam.</title>
        <authorList>
            <person name="Ustinov D.V."/>
            <person name="Antonov A.S."/>
            <person name="Avdusheva E.F."/>
            <person name="Shpak I.M."/>
            <person name="Zakharova I.B."/>
            <person name="Thi L.A."/>
            <person name="Teteryatnikova N."/>
            <person name="Lopasteyskaya Y.A."/>
            <person name="Kuzyutina J.A."/>
            <person name="Ngo T.N."/>
            <person name="Victorov D.V."/>
        </authorList>
    </citation>
    <scope>NUCLEOTIDE SEQUENCE [LARGE SCALE GENOMIC DNA]</scope>
    <source>
        <strain evidence="2 3">V1512</strain>
    </source>
</reference>
<gene>
    <name evidence="2" type="ORF">CWD88_01330</name>
</gene>
<feature type="compositionally biased region" description="Polar residues" evidence="1">
    <location>
        <begin position="15"/>
        <end position="28"/>
    </location>
</feature>
<comment type="caution">
    <text evidence="2">The sequence shown here is derived from an EMBL/GenBank/DDBJ whole genome shotgun (WGS) entry which is preliminary data.</text>
</comment>
<dbReference type="Proteomes" id="UP000231878">
    <property type="component" value="Unassembled WGS sequence"/>
</dbReference>
<proteinExistence type="predicted"/>
<dbReference type="EMBL" id="PHRB01000001">
    <property type="protein sequence ID" value="PJO68273.1"/>
    <property type="molecule type" value="Genomic_DNA"/>
</dbReference>
<evidence type="ECO:0000256" key="1">
    <source>
        <dbReference type="SAM" id="MobiDB-lite"/>
    </source>
</evidence>
<feature type="region of interest" description="Disordered" evidence="1">
    <location>
        <begin position="1"/>
        <end position="42"/>
    </location>
</feature>
<organism evidence="2 3">
    <name type="scientific">Burkholderia pseudomallei</name>
    <name type="common">Pseudomonas pseudomallei</name>
    <dbReference type="NCBI Taxonomy" id="28450"/>
    <lineage>
        <taxon>Bacteria</taxon>
        <taxon>Pseudomonadati</taxon>
        <taxon>Pseudomonadota</taxon>
        <taxon>Betaproteobacteria</taxon>
        <taxon>Burkholderiales</taxon>
        <taxon>Burkholderiaceae</taxon>
        <taxon>Burkholderia</taxon>
        <taxon>pseudomallei group</taxon>
    </lineage>
</organism>
<protein>
    <recommendedName>
        <fullName evidence="4">Lipoprotein</fullName>
    </recommendedName>
</protein>
<evidence type="ECO:0000313" key="3">
    <source>
        <dbReference type="Proteomes" id="UP000231878"/>
    </source>
</evidence>
<evidence type="ECO:0000313" key="2">
    <source>
        <dbReference type="EMBL" id="PJO68273.1"/>
    </source>
</evidence>